<feature type="transmembrane region" description="Helical" evidence="7">
    <location>
        <begin position="217"/>
        <end position="237"/>
    </location>
</feature>
<feature type="transmembrane region" description="Helical" evidence="7">
    <location>
        <begin position="79"/>
        <end position="100"/>
    </location>
</feature>
<dbReference type="PANTHER" id="PTHR33048:SF134">
    <property type="entry name" value="INTEGRAL MEMBRANE PROTEIN"/>
    <property type="match status" value="1"/>
</dbReference>
<evidence type="ECO:0000256" key="6">
    <source>
        <dbReference type="SAM" id="MobiDB-lite"/>
    </source>
</evidence>
<comment type="similarity">
    <text evidence="5">Belongs to the SAT4 family.</text>
</comment>
<feature type="region of interest" description="Disordered" evidence="6">
    <location>
        <begin position="260"/>
        <end position="291"/>
    </location>
</feature>
<sequence>MCADCLVGALEGKLGTHEVMSPHGLGTSMDPAKAMAQLMVRGKTIWVVQWLAALGPGITKISVLLFYRRIFLGKVFQVTNWALLVLSTMWTVGFFFGNFLDCVPLKNNWAHSATSEKACIEVAKLFWSMTISDVILDAMILVLPWYPVSQLQMPLHQKLSICGIFLLGGLVVAAGIARVTAVNEAVTSTSLDHSCEPLYLVSCPGANKMQIDVQCPAFYWAAVEAGVGIISACLPTLRPLMNKKGAESIIRSIQRRVMGSLRSRTQSTEHDESHLKRSPSSDDDSSAASVPVYDGNTGGHRYLANVETAMQMAHIEPPTTGIAVQSSISRHDYMV</sequence>
<keyword evidence="10" id="KW-1185">Reference proteome</keyword>
<reference evidence="9" key="1">
    <citation type="submission" date="2022-11" db="EMBL/GenBank/DDBJ databases">
        <title>Chromosomal genome sequence assembly and mating type (MAT) locus characterization of the leprose asexual lichenized fungus Lepraria neglecta (Nyl.) Erichsen.</title>
        <authorList>
            <person name="Allen J.L."/>
            <person name="Pfeffer B."/>
        </authorList>
    </citation>
    <scope>NUCLEOTIDE SEQUENCE</scope>
    <source>
        <strain evidence="9">Allen 5258</strain>
    </source>
</reference>
<keyword evidence="4 7" id="KW-0472">Membrane</keyword>
<evidence type="ECO:0000256" key="4">
    <source>
        <dbReference type="ARBA" id="ARBA00023136"/>
    </source>
</evidence>
<dbReference type="EMBL" id="JASNWA010000006">
    <property type="protein sequence ID" value="KAK3174533.1"/>
    <property type="molecule type" value="Genomic_DNA"/>
</dbReference>
<dbReference type="InterPro" id="IPR052337">
    <property type="entry name" value="SAT4-like"/>
</dbReference>
<dbReference type="GO" id="GO:0016020">
    <property type="term" value="C:membrane"/>
    <property type="evidence" value="ECO:0007669"/>
    <property type="project" value="UniProtKB-SubCell"/>
</dbReference>
<keyword evidence="2 7" id="KW-0812">Transmembrane</keyword>
<feature type="transmembrane region" description="Helical" evidence="7">
    <location>
        <begin position="45"/>
        <end position="67"/>
    </location>
</feature>
<feature type="domain" description="Rhodopsin" evidence="8">
    <location>
        <begin position="19"/>
        <end position="242"/>
    </location>
</feature>
<dbReference type="Pfam" id="PF20684">
    <property type="entry name" value="Fung_rhodopsin"/>
    <property type="match status" value="1"/>
</dbReference>
<comment type="caution">
    <text evidence="9">The sequence shown here is derived from an EMBL/GenBank/DDBJ whole genome shotgun (WGS) entry which is preliminary data.</text>
</comment>
<dbReference type="Proteomes" id="UP001276659">
    <property type="component" value="Unassembled WGS sequence"/>
</dbReference>
<protein>
    <recommendedName>
        <fullName evidence="8">Rhodopsin domain-containing protein</fullName>
    </recommendedName>
</protein>
<feature type="transmembrane region" description="Helical" evidence="7">
    <location>
        <begin position="159"/>
        <end position="181"/>
    </location>
</feature>
<gene>
    <name evidence="9" type="ORF">OEA41_001779</name>
</gene>
<keyword evidence="3 7" id="KW-1133">Transmembrane helix</keyword>
<feature type="transmembrane region" description="Helical" evidence="7">
    <location>
        <begin position="125"/>
        <end position="147"/>
    </location>
</feature>
<comment type="subcellular location">
    <subcellularLocation>
        <location evidence="1">Membrane</location>
        <topology evidence="1">Multi-pass membrane protein</topology>
    </subcellularLocation>
</comment>
<dbReference type="InterPro" id="IPR049326">
    <property type="entry name" value="Rhodopsin_dom_fungi"/>
</dbReference>
<proteinExistence type="inferred from homology"/>
<dbReference type="PANTHER" id="PTHR33048">
    <property type="entry name" value="PTH11-LIKE INTEGRAL MEMBRANE PROTEIN (AFU_ORTHOLOGUE AFUA_5G11245)"/>
    <property type="match status" value="1"/>
</dbReference>
<name>A0AAD9ZBB8_9LECA</name>
<organism evidence="9 10">
    <name type="scientific">Lepraria neglecta</name>
    <dbReference type="NCBI Taxonomy" id="209136"/>
    <lineage>
        <taxon>Eukaryota</taxon>
        <taxon>Fungi</taxon>
        <taxon>Dikarya</taxon>
        <taxon>Ascomycota</taxon>
        <taxon>Pezizomycotina</taxon>
        <taxon>Lecanoromycetes</taxon>
        <taxon>OSLEUM clade</taxon>
        <taxon>Lecanoromycetidae</taxon>
        <taxon>Lecanorales</taxon>
        <taxon>Lecanorineae</taxon>
        <taxon>Stereocaulaceae</taxon>
        <taxon>Lepraria</taxon>
    </lineage>
</organism>
<evidence type="ECO:0000256" key="5">
    <source>
        <dbReference type="ARBA" id="ARBA00038359"/>
    </source>
</evidence>
<evidence type="ECO:0000256" key="7">
    <source>
        <dbReference type="SAM" id="Phobius"/>
    </source>
</evidence>
<evidence type="ECO:0000313" key="9">
    <source>
        <dbReference type="EMBL" id="KAK3174533.1"/>
    </source>
</evidence>
<evidence type="ECO:0000259" key="8">
    <source>
        <dbReference type="Pfam" id="PF20684"/>
    </source>
</evidence>
<dbReference type="AlphaFoldDB" id="A0AAD9ZBB8"/>
<evidence type="ECO:0000256" key="3">
    <source>
        <dbReference type="ARBA" id="ARBA00022989"/>
    </source>
</evidence>
<evidence type="ECO:0000256" key="1">
    <source>
        <dbReference type="ARBA" id="ARBA00004141"/>
    </source>
</evidence>
<accession>A0AAD9ZBB8</accession>
<evidence type="ECO:0000313" key="10">
    <source>
        <dbReference type="Proteomes" id="UP001276659"/>
    </source>
</evidence>
<evidence type="ECO:0000256" key="2">
    <source>
        <dbReference type="ARBA" id="ARBA00022692"/>
    </source>
</evidence>